<keyword evidence="10" id="KW-0408">Iron</keyword>
<name>A0A383DQC9_9ZZZZ</name>
<dbReference type="Pfam" id="PF00310">
    <property type="entry name" value="GATase_2"/>
    <property type="match status" value="1"/>
</dbReference>
<keyword evidence="12" id="KW-0314">Glutamate biosynthesis</keyword>
<dbReference type="GO" id="GO:0006537">
    <property type="term" value="P:glutamate biosynthetic process"/>
    <property type="evidence" value="ECO:0007669"/>
    <property type="project" value="UniProtKB-KW"/>
</dbReference>
<dbReference type="PANTHER" id="PTHR11938">
    <property type="entry name" value="FAD NADPH DEHYDROGENASE/OXIDOREDUCTASE"/>
    <property type="match status" value="1"/>
</dbReference>
<evidence type="ECO:0000256" key="1">
    <source>
        <dbReference type="ARBA" id="ARBA00001917"/>
    </source>
</evidence>
<proteinExistence type="inferred from homology"/>
<evidence type="ECO:0000256" key="3">
    <source>
        <dbReference type="ARBA" id="ARBA00009716"/>
    </source>
</evidence>
<evidence type="ECO:0000256" key="7">
    <source>
        <dbReference type="ARBA" id="ARBA00022723"/>
    </source>
</evidence>
<dbReference type="InterPro" id="IPR050711">
    <property type="entry name" value="ET-N_metabolism_enzyme"/>
</dbReference>
<dbReference type="InterPro" id="IPR029055">
    <property type="entry name" value="Ntn_hydrolases_N"/>
</dbReference>
<evidence type="ECO:0000256" key="9">
    <source>
        <dbReference type="ARBA" id="ARBA00023002"/>
    </source>
</evidence>
<sequence length="234" mass="26728">EAWQKHRQMPQAKRDFYEYNSCLMEPWDGPASIAFTDGKYIGAVLDRNGLRPSRYYLTHDDRVIMASEVGVIPVDPANVKSKGRLQPGRMFLVDFEQGAMIPDEEIKADFSTRRPYGEWLRNQRIELDDLPATGTAHGLLKETLLPRMQAFGFTTETMQFMLLPLIHELRDPVGSMGNDASLACLSDKPRMLYDYFRQLFAQVTNPAIDSIREDVIMSLECYIGPEKNLVNTTE</sequence>
<feature type="domain" description="Glutamine amidotransferase type-2" evidence="15">
    <location>
        <begin position="1"/>
        <end position="119"/>
    </location>
</feature>
<organism evidence="17">
    <name type="scientific">marine metagenome</name>
    <dbReference type="NCBI Taxonomy" id="408172"/>
    <lineage>
        <taxon>unclassified sequences</taxon>
        <taxon>metagenomes</taxon>
        <taxon>ecological metagenomes</taxon>
    </lineage>
</organism>
<dbReference type="AlphaFoldDB" id="A0A383DQC9"/>
<dbReference type="PANTHER" id="PTHR11938:SF133">
    <property type="entry name" value="GLUTAMATE SYNTHASE (NADH)"/>
    <property type="match status" value="1"/>
</dbReference>
<comment type="cofactor">
    <cofactor evidence="1">
        <name>FMN</name>
        <dbReference type="ChEBI" id="CHEBI:58210"/>
    </cofactor>
</comment>
<dbReference type="GO" id="GO:0051538">
    <property type="term" value="F:3 iron, 4 sulfur cluster binding"/>
    <property type="evidence" value="ECO:0007669"/>
    <property type="project" value="UniProtKB-KW"/>
</dbReference>
<feature type="domain" description="Glutamate synthase central-N" evidence="16">
    <location>
        <begin position="147"/>
        <end position="233"/>
    </location>
</feature>
<evidence type="ECO:0000259" key="15">
    <source>
        <dbReference type="Pfam" id="PF00310"/>
    </source>
</evidence>
<evidence type="ECO:0000313" key="17">
    <source>
        <dbReference type="EMBL" id="SVE46701.1"/>
    </source>
</evidence>
<evidence type="ECO:0000256" key="13">
    <source>
        <dbReference type="ARBA" id="ARBA00023291"/>
    </source>
</evidence>
<dbReference type="GO" id="GO:0015930">
    <property type="term" value="F:glutamate synthase activity"/>
    <property type="evidence" value="ECO:0007669"/>
    <property type="project" value="InterPro"/>
</dbReference>
<evidence type="ECO:0000256" key="11">
    <source>
        <dbReference type="ARBA" id="ARBA00023014"/>
    </source>
</evidence>
<dbReference type="Gene3D" id="3.20.20.70">
    <property type="entry name" value="Aldolase class I"/>
    <property type="match status" value="1"/>
</dbReference>
<evidence type="ECO:0000259" key="16">
    <source>
        <dbReference type="Pfam" id="PF04898"/>
    </source>
</evidence>
<comment type="pathway">
    <text evidence="14">Amino-acid biosynthesis.</text>
</comment>
<dbReference type="InterPro" id="IPR013785">
    <property type="entry name" value="Aldolase_TIM"/>
</dbReference>
<keyword evidence="4" id="KW-0028">Amino-acid biosynthesis</keyword>
<accession>A0A383DQC9</accession>
<evidence type="ECO:0000256" key="8">
    <source>
        <dbReference type="ARBA" id="ARBA00022962"/>
    </source>
</evidence>
<feature type="non-terminal residue" evidence="17">
    <location>
        <position position="234"/>
    </location>
</feature>
<feature type="non-terminal residue" evidence="17">
    <location>
        <position position="1"/>
    </location>
</feature>
<evidence type="ECO:0000256" key="2">
    <source>
        <dbReference type="ARBA" id="ARBA00001927"/>
    </source>
</evidence>
<dbReference type="SUPFAM" id="SSF56235">
    <property type="entry name" value="N-terminal nucleophile aminohydrolases (Ntn hydrolases)"/>
    <property type="match status" value="1"/>
</dbReference>
<evidence type="ECO:0000256" key="14">
    <source>
        <dbReference type="ARBA" id="ARBA00029440"/>
    </source>
</evidence>
<dbReference type="EMBL" id="UINC01219295">
    <property type="protein sequence ID" value="SVE46701.1"/>
    <property type="molecule type" value="Genomic_DNA"/>
</dbReference>
<keyword evidence="11" id="KW-0411">Iron-sulfur</keyword>
<evidence type="ECO:0000256" key="6">
    <source>
        <dbReference type="ARBA" id="ARBA00022643"/>
    </source>
</evidence>
<dbReference type="GO" id="GO:0019676">
    <property type="term" value="P:ammonia assimilation cycle"/>
    <property type="evidence" value="ECO:0007669"/>
    <property type="project" value="TreeGrafter"/>
</dbReference>
<evidence type="ECO:0000256" key="5">
    <source>
        <dbReference type="ARBA" id="ARBA00022630"/>
    </source>
</evidence>
<gene>
    <name evidence="17" type="ORF">METZ01_LOCUS499555</name>
</gene>
<dbReference type="Gene3D" id="3.60.20.10">
    <property type="entry name" value="Glutamine Phosphoribosylpyrophosphate, subunit 1, domain 1"/>
    <property type="match status" value="1"/>
</dbReference>
<dbReference type="InterPro" id="IPR017932">
    <property type="entry name" value="GATase_2_dom"/>
</dbReference>
<dbReference type="GO" id="GO:0046872">
    <property type="term" value="F:metal ion binding"/>
    <property type="evidence" value="ECO:0007669"/>
    <property type="project" value="UniProtKB-KW"/>
</dbReference>
<keyword evidence="13" id="KW-0003">3Fe-4S</keyword>
<keyword evidence="9" id="KW-0560">Oxidoreductase</keyword>
<evidence type="ECO:0000256" key="4">
    <source>
        <dbReference type="ARBA" id="ARBA00022605"/>
    </source>
</evidence>
<dbReference type="SUPFAM" id="SSF51395">
    <property type="entry name" value="FMN-linked oxidoreductases"/>
    <property type="match status" value="1"/>
</dbReference>
<evidence type="ECO:0000256" key="12">
    <source>
        <dbReference type="ARBA" id="ARBA00023164"/>
    </source>
</evidence>
<dbReference type="InterPro" id="IPR006982">
    <property type="entry name" value="Glu_synth_centr_N"/>
</dbReference>
<protein>
    <recommendedName>
        <fullName evidence="18">Glutamine amidotransferase type-2 domain-containing protein</fullName>
    </recommendedName>
</protein>
<dbReference type="Pfam" id="PF04898">
    <property type="entry name" value="Glu_syn_central"/>
    <property type="match status" value="1"/>
</dbReference>
<comment type="similarity">
    <text evidence="3">Belongs to the glutamate synthase family.</text>
</comment>
<keyword evidence="8" id="KW-0315">Glutamine amidotransferase</keyword>
<keyword evidence="5" id="KW-0285">Flavoprotein</keyword>
<comment type="cofactor">
    <cofactor evidence="2">
        <name>[3Fe-4S] cluster</name>
        <dbReference type="ChEBI" id="CHEBI:21137"/>
    </cofactor>
</comment>
<reference evidence="17" key="1">
    <citation type="submission" date="2018-05" db="EMBL/GenBank/DDBJ databases">
        <authorList>
            <person name="Lanie J.A."/>
            <person name="Ng W.-L."/>
            <person name="Kazmierczak K.M."/>
            <person name="Andrzejewski T.M."/>
            <person name="Davidsen T.M."/>
            <person name="Wayne K.J."/>
            <person name="Tettelin H."/>
            <person name="Glass J.I."/>
            <person name="Rusch D."/>
            <person name="Podicherti R."/>
            <person name="Tsui H.-C.T."/>
            <person name="Winkler M.E."/>
        </authorList>
    </citation>
    <scope>NUCLEOTIDE SEQUENCE</scope>
</reference>
<keyword evidence="6" id="KW-0288">FMN</keyword>
<evidence type="ECO:0000256" key="10">
    <source>
        <dbReference type="ARBA" id="ARBA00023004"/>
    </source>
</evidence>
<keyword evidence="7" id="KW-0479">Metal-binding</keyword>
<evidence type="ECO:0008006" key="18">
    <source>
        <dbReference type="Google" id="ProtNLM"/>
    </source>
</evidence>